<dbReference type="Gene3D" id="3.40.50.1110">
    <property type="entry name" value="SGNH hydrolase"/>
    <property type="match status" value="1"/>
</dbReference>
<gene>
    <name evidence="3" type="ORF">GXP69_15910</name>
</gene>
<dbReference type="InterPro" id="IPR026341">
    <property type="entry name" value="T9SS_type_B"/>
</dbReference>
<keyword evidence="1" id="KW-0732">Signal</keyword>
<dbReference type="SUPFAM" id="SSF49265">
    <property type="entry name" value="Fibronectin type III"/>
    <property type="match status" value="1"/>
</dbReference>
<evidence type="ECO:0000313" key="4">
    <source>
        <dbReference type="Proteomes" id="UP000474777"/>
    </source>
</evidence>
<sequence>MAHPYLIRWQYLLVLLSLISVVTAHANKSAGSGIVYPGRVLDVPRLTANPSMAGTIYLTWTNAGATQYTVEYSKLPGAPFTTLATLSGSATTFRHSSLGYSETLHYRIKATNGSATVYSNTVTATTHPANYTYRIMPLGDSNTDGGSGAIPRNDRVGYRNELYRLLRSGSFSVDMVGSEVSGSNSVTAFRRQNGYDPDLNHAGFGGAKNFEIVTLLQSGKNGGGPYLDQYNPDIVLLHIGTNSLGYSQNITELEGILNEIDAYERRSGREVTVVLARIIKQCTDCGANQGDVDWDNVNTADYNRRMSTMAARRQAAGDRLVLVDMSEDAGIIYSMHADMEDYLHPNASGFAKMAQIWFGAVKALLTPTDTHAPETQITAVPETLTNNRSATFRFASNELGVTYQASLNGAAFTDVSNPVTFQNISDGRHTLRVRAVDAAGNTDATPASFTWTIDATPPKPPVIVAVSEDRGPVADDGITSDNTLQLKGTAEAEATIAVTRVGTGVIGTTRASATGAWIFSYENTALQDGSYSFTAAAADSLGNTSPASERFAVTIDQKAPTATIATTATSPINKAFQIQISFSEAVYGLQASDFKLSNGTLSNLQQKDQANYTATVTPTTDGNISVQLLAAKLTDLAGNANQISNTLQFIVDITRPTVTIASEAAAIVNTDFDVTITFSEAANGFAREDITVENGSIASFRKVDDANYAATVKATGQGKVSITIVADVATDAASNGNEPSNTLTRTFDSVAPAGYAVAFTVQQVNVTNQNQVGLTISGGESGATYNYSISSANGGNAVTGTGKLTGTTLTITGLNLTDLKDGILTASVNLTDEAGNRGEAATTQVEKVTRDIAAVTPSGEISVPFNTAFEALNLPLKVQVTYTSGEQEYLDVTWEPGNYNRIVAGIYMLSGNLALANKTTNFGNRKGTIQVTVEPNQSPTELTISNSTFKPDAEPVDVLATLATQDPDDDQFTYELVAGEGDTHNTYFALAGNELYLVSNKGLSGITNFSIRVRTTDQYRNSIERTFMLTKLPYDPNKITLVNAFSPDGDGINDTWVVPELRFYDKVEITVLDRSGVRLFHTTNPESGWDGRIRNGDVQAGPYYYIIQIKDIDLVKKGVLTVLK</sequence>
<dbReference type="InterPro" id="IPR036514">
    <property type="entry name" value="SGNH_hydro_sf"/>
</dbReference>
<evidence type="ECO:0000313" key="3">
    <source>
        <dbReference type="EMBL" id="NEM99185.1"/>
    </source>
</evidence>
<dbReference type="Gene3D" id="2.60.40.1800">
    <property type="match status" value="1"/>
</dbReference>
<dbReference type="Pfam" id="PF19078">
    <property type="entry name" value="Big_12"/>
    <property type="match status" value="2"/>
</dbReference>
<dbReference type="InterPro" id="IPR041498">
    <property type="entry name" value="Big_6"/>
</dbReference>
<dbReference type="Gene3D" id="3.30.420.430">
    <property type="match status" value="1"/>
</dbReference>
<accession>A0A6B3LW46</accession>
<evidence type="ECO:0000256" key="1">
    <source>
        <dbReference type="SAM" id="SignalP"/>
    </source>
</evidence>
<feature type="domain" description="Fibronectin type-III" evidence="2">
    <location>
        <begin position="43"/>
        <end position="129"/>
    </location>
</feature>
<dbReference type="PROSITE" id="PS50853">
    <property type="entry name" value="FN3"/>
    <property type="match status" value="1"/>
</dbReference>
<dbReference type="Pfam" id="PF17936">
    <property type="entry name" value="Big_6"/>
    <property type="match status" value="1"/>
</dbReference>
<dbReference type="InterPro" id="IPR013783">
    <property type="entry name" value="Ig-like_fold"/>
</dbReference>
<dbReference type="Pfam" id="PF00657">
    <property type="entry name" value="Lipase_GDSL"/>
    <property type="match status" value="1"/>
</dbReference>
<reference evidence="3 4" key="1">
    <citation type="submission" date="2020-02" db="EMBL/GenBank/DDBJ databases">
        <authorList>
            <person name="Kim M.K."/>
        </authorList>
    </citation>
    <scope>NUCLEOTIDE SEQUENCE [LARGE SCALE GENOMIC DNA]</scope>
    <source>
        <strain evidence="3 4">BT327</strain>
    </source>
</reference>
<dbReference type="AlphaFoldDB" id="A0A6B3LW46"/>
<evidence type="ECO:0000259" key="2">
    <source>
        <dbReference type="PROSITE" id="PS50853"/>
    </source>
</evidence>
<feature type="signal peptide" evidence="1">
    <location>
        <begin position="1"/>
        <end position="26"/>
    </location>
</feature>
<protein>
    <submittedName>
        <fullName evidence="3">T9SS type B sorting domain-containing protein</fullName>
    </submittedName>
</protein>
<dbReference type="InterPro" id="IPR003961">
    <property type="entry name" value="FN3_dom"/>
</dbReference>
<dbReference type="InterPro" id="IPR044048">
    <property type="entry name" value="Big_12"/>
</dbReference>
<dbReference type="InterPro" id="IPR036116">
    <property type="entry name" value="FN3_sf"/>
</dbReference>
<dbReference type="Gene3D" id="2.60.40.10">
    <property type="entry name" value="Immunoglobulins"/>
    <property type="match status" value="1"/>
</dbReference>
<dbReference type="Pfam" id="PF13585">
    <property type="entry name" value="CHU_C"/>
    <property type="match status" value="1"/>
</dbReference>
<dbReference type="Pfam" id="PF07532">
    <property type="entry name" value="Big_4"/>
    <property type="match status" value="1"/>
</dbReference>
<dbReference type="CDD" id="cd00063">
    <property type="entry name" value="FN3"/>
    <property type="match status" value="1"/>
</dbReference>
<dbReference type="RefSeq" id="WP_163916119.1">
    <property type="nucleotide sequence ID" value="NZ_JAAGWD010000007.1"/>
</dbReference>
<keyword evidence="4" id="KW-1185">Reference proteome</keyword>
<dbReference type="EMBL" id="JAAGWD010000007">
    <property type="protein sequence ID" value="NEM99185.1"/>
    <property type="molecule type" value="Genomic_DNA"/>
</dbReference>
<dbReference type="SUPFAM" id="SSF52266">
    <property type="entry name" value="SGNH hydrolase"/>
    <property type="match status" value="1"/>
</dbReference>
<dbReference type="InterPro" id="IPR001087">
    <property type="entry name" value="GDSL"/>
</dbReference>
<name>A0A6B3LW46_9BACT</name>
<dbReference type="GO" id="GO:0016788">
    <property type="term" value="F:hydrolase activity, acting on ester bonds"/>
    <property type="evidence" value="ECO:0007669"/>
    <property type="project" value="InterPro"/>
</dbReference>
<dbReference type="InterPro" id="IPR011081">
    <property type="entry name" value="Big_4"/>
</dbReference>
<comment type="caution">
    <text evidence="3">The sequence shown here is derived from an EMBL/GenBank/DDBJ whole genome shotgun (WGS) entry which is preliminary data.</text>
</comment>
<dbReference type="PANTHER" id="PTHR34677:SF3">
    <property type="entry name" value="BACTERIAL IG-LIKE DOMAIN-CONTAINING PROTEIN"/>
    <property type="match status" value="1"/>
</dbReference>
<organism evidence="3 4">
    <name type="scientific">Pontibacter burrus</name>
    <dbReference type="NCBI Taxonomy" id="2704466"/>
    <lineage>
        <taxon>Bacteria</taxon>
        <taxon>Pseudomonadati</taxon>
        <taxon>Bacteroidota</taxon>
        <taxon>Cytophagia</taxon>
        <taxon>Cytophagales</taxon>
        <taxon>Hymenobacteraceae</taxon>
        <taxon>Pontibacter</taxon>
    </lineage>
</organism>
<dbReference type="NCBIfam" id="TIGR04131">
    <property type="entry name" value="Bac_Flav_CTERM"/>
    <property type="match status" value="1"/>
</dbReference>
<proteinExistence type="predicted"/>
<feature type="chain" id="PRO_5025606858" evidence="1">
    <location>
        <begin position="27"/>
        <end position="1124"/>
    </location>
</feature>
<dbReference type="Proteomes" id="UP000474777">
    <property type="component" value="Unassembled WGS sequence"/>
</dbReference>
<dbReference type="PANTHER" id="PTHR34677">
    <property type="match status" value="1"/>
</dbReference>